<dbReference type="PANTHER" id="PTHR12213">
    <property type="entry name" value="CORRINOID ADENOSYLTRANSFERASE"/>
    <property type="match status" value="1"/>
</dbReference>
<accession>A0A939H9U4</accession>
<evidence type="ECO:0000256" key="4">
    <source>
        <dbReference type="ARBA" id="ARBA00020963"/>
    </source>
</evidence>
<feature type="domain" description="Cobalamin adenosyltransferase-like" evidence="14">
    <location>
        <begin position="4"/>
        <end position="167"/>
    </location>
</feature>
<dbReference type="Gene3D" id="3.30.450.150">
    <property type="entry name" value="Haem-degrading domain"/>
    <property type="match status" value="1"/>
</dbReference>
<dbReference type="InterPro" id="IPR009221">
    <property type="entry name" value="PduO"/>
</dbReference>
<dbReference type="GO" id="GO:0009236">
    <property type="term" value="P:cobalamin biosynthetic process"/>
    <property type="evidence" value="ECO:0007669"/>
    <property type="project" value="UniProtKB-KW"/>
</dbReference>
<dbReference type="InterPro" id="IPR029499">
    <property type="entry name" value="PduO-typ"/>
</dbReference>
<evidence type="ECO:0000256" key="1">
    <source>
        <dbReference type="ARBA" id="ARBA00005121"/>
    </source>
</evidence>
<comment type="pathway">
    <text evidence="1">Cofactor biosynthesis; adenosylcobalamin biosynthesis; adenosylcobalamin from cob(II)yrinate a,c-diamide: step 2/7.</text>
</comment>
<dbReference type="PIRSF" id="PIRSF036411">
    <property type="entry name" value="ATR_PduO"/>
    <property type="match status" value="1"/>
</dbReference>
<evidence type="ECO:0000256" key="3">
    <source>
        <dbReference type="ARBA" id="ARBA00012454"/>
    </source>
</evidence>
<evidence type="ECO:0000256" key="5">
    <source>
        <dbReference type="ARBA" id="ARBA00022573"/>
    </source>
</evidence>
<keyword evidence="5" id="KW-0169">Cobalamin biosynthesis</keyword>
<comment type="catalytic activity">
    <reaction evidence="13">
        <text>2 cob(II)alamin + reduced [electron-transfer flavoprotein] + 2 ATP = 2 adenosylcob(III)alamin + 2 triphosphate + oxidized [electron-transfer flavoprotein] + 3 H(+)</text>
        <dbReference type="Rhea" id="RHEA:28671"/>
        <dbReference type="Rhea" id="RHEA-COMP:10685"/>
        <dbReference type="Rhea" id="RHEA-COMP:10686"/>
        <dbReference type="ChEBI" id="CHEBI:15378"/>
        <dbReference type="ChEBI" id="CHEBI:16304"/>
        <dbReference type="ChEBI" id="CHEBI:18036"/>
        <dbReference type="ChEBI" id="CHEBI:18408"/>
        <dbReference type="ChEBI" id="CHEBI:30616"/>
        <dbReference type="ChEBI" id="CHEBI:57692"/>
        <dbReference type="ChEBI" id="CHEBI:58307"/>
        <dbReference type="EC" id="2.5.1.17"/>
    </reaction>
</comment>
<dbReference type="SUPFAM" id="SSF89028">
    <property type="entry name" value="Cobalamin adenosyltransferase-like"/>
    <property type="match status" value="1"/>
</dbReference>
<dbReference type="InterPro" id="IPR038084">
    <property type="entry name" value="PduO/GlcC-like_sf"/>
</dbReference>
<dbReference type="InterPro" id="IPR005624">
    <property type="entry name" value="PduO/GlcC-like"/>
</dbReference>
<dbReference type="GO" id="GO:0005524">
    <property type="term" value="F:ATP binding"/>
    <property type="evidence" value="ECO:0007669"/>
    <property type="project" value="UniProtKB-KW"/>
</dbReference>
<evidence type="ECO:0000256" key="8">
    <source>
        <dbReference type="ARBA" id="ARBA00022840"/>
    </source>
</evidence>
<comment type="caution">
    <text evidence="15">The sequence shown here is derived from an EMBL/GenBank/DDBJ whole genome shotgun (WGS) entry which is preliminary data.</text>
</comment>
<organism evidence="15 16">
    <name type="scientific">Proteiniclasticum aestuarii</name>
    <dbReference type="NCBI Taxonomy" id="2817862"/>
    <lineage>
        <taxon>Bacteria</taxon>
        <taxon>Bacillati</taxon>
        <taxon>Bacillota</taxon>
        <taxon>Clostridia</taxon>
        <taxon>Eubacteriales</taxon>
        <taxon>Clostridiaceae</taxon>
        <taxon>Proteiniclasticum</taxon>
    </lineage>
</organism>
<comment type="similarity">
    <text evidence="2">Belongs to the Cob(I)alamin adenosyltransferase family.</text>
</comment>
<sequence length="326" mass="35441">MSKIYTKTGDKGETGLFGGSRVKKSSRRVHAYGAVDQSNAAIGAAVNFMREKSLMDVLRVVQDTLFVVGGELASDQKGIEKLNIRVGKKDIEFLEKVIDEITKSLDDKNYFVIPGKTKGSAFLHVARTQVRFAEREIISLMEEEDVSEDILRYINRLSDTLYAMSRYEDEVLGEEKAVHPHAKEGQKEGGLTEQVAHAIMKACVTKAYEIGQPVVVTIVDDGGNLKSMMRMDGAIKGSIDISKNKAYTAAFFHTATEELGKLSVPGKDLYGIEITNRGQVVTFPGGMPIVMNGRIAGGLGISGGSTEEDKAICLAGIEIVEDRGEA</sequence>
<name>A0A939H9U4_9CLOT</name>
<dbReference type="NCBIfam" id="TIGR00636">
    <property type="entry name" value="PduO_Nterm"/>
    <property type="match status" value="1"/>
</dbReference>
<proteinExistence type="inferred from homology"/>
<dbReference type="Pfam" id="PF03928">
    <property type="entry name" value="HbpS-like"/>
    <property type="match status" value="1"/>
</dbReference>
<dbReference type="AlphaFoldDB" id="A0A939H9U4"/>
<evidence type="ECO:0000256" key="11">
    <source>
        <dbReference type="ARBA" id="ARBA00033354"/>
    </source>
</evidence>
<dbReference type="RefSeq" id="WP_207598559.1">
    <property type="nucleotide sequence ID" value="NZ_JAFNJU010000002.1"/>
</dbReference>
<evidence type="ECO:0000259" key="14">
    <source>
        <dbReference type="Pfam" id="PF01923"/>
    </source>
</evidence>
<dbReference type="Pfam" id="PF01923">
    <property type="entry name" value="Cob_adeno_trans"/>
    <property type="match status" value="1"/>
</dbReference>
<dbReference type="EC" id="2.5.1.17" evidence="3"/>
<gene>
    <name evidence="15" type="ORF">J3A84_03135</name>
</gene>
<keyword evidence="16" id="KW-1185">Reference proteome</keyword>
<evidence type="ECO:0000256" key="2">
    <source>
        <dbReference type="ARBA" id="ARBA00007487"/>
    </source>
</evidence>
<evidence type="ECO:0000256" key="10">
    <source>
        <dbReference type="ARBA" id="ARBA00033334"/>
    </source>
</evidence>
<evidence type="ECO:0000256" key="12">
    <source>
        <dbReference type="ARBA" id="ARBA00048555"/>
    </source>
</evidence>
<dbReference type="InterPro" id="IPR036451">
    <property type="entry name" value="CblAdoTrfase-like_sf"/>
</dbReference>
<protein>
    <recommendedName>
        <fullName evidence="4">Corrinoid adenosyltransferase</fullName>
        <ecNumber evidence="3">2.5.1.17</ecNumber>
    </recommendedName>
    <alternativeName>
        <fullName evidence="9">Cob(II)alamin adenosyltransferase</fullName>
    </alternativeName>
    <alternativeName>
        <fullName evidence="11">Cob(II)yrinic acid a,c-diamide adenosyltransferase</fullName>
    </alternativeName>
    <alternativeName>
        <fullName evidence="10">Cobinamide/cobalamin adenosyltransferase</fullName>
    </alternativeName>
</protein>
<evidence type="ECO:0000256" key="6">
    <source>
        <dbReference type="ARBA" id="ARBA00022679"/>
    </source>
</evidence>
<keyword evidence="6 15" id="KW-0808">Transferase</keyword>
<keyword evidence="8" id="KW-0067">ATP-binding</keyword>
<dbReference type="GO" id="GO:0008817">
    <property type="term" value="F:corrinoid adenosyltransferase activity"/>
    <property type="evidence" value="ECO:0007669"/>
    <property type="project" value="UniProtKB-EC"/>
</dbReference>
<dbReference type="PANTHER" id="PTHR12213:SF0">
    <property type="entry name" value="CORRINOID ADENOSYLTRANSFERASE MMAB"/>
    <property type="match status" value="1"/>
</dbReference>
<evidence type="ECO:0000256" key="9">
    <source>
        <dbReference type="ARBA" id="ARBA00031529"/>
    </source>
</evidence>
<dbReference type="Gene3D" id="1.20.1200.10">
    <property type="entry name" value="Cobalamin adenosyltransferase-like"/>
    <property type="match status" value="1"/>
</dbReference>
<comment type="catalytic activity">
    <reaction evidence="12">
        <text>2 cob(II)yrinate a,c diamide + reduced [electron-transfer flavoprotein] + 2 ATP = 2 adenosylcob(III)yrinate a,c-diamide + 2 triphosphate + oxidized [electron-transfer flavoprotein] + 3 H(+)</text>
        <dbReference type="Rhea" id="RHEA:11528"/>
        <dbReference type="Rhea" id="RHEA-COMP:10685"/>
        <dbReference type="Rhea" id="RHEA-COMP:10686"/>
        <dbReference type="ChEBI" id="CHEBI:15378"/>
        <dbReference type="ChEBI" id="CHEBI:18036"/>
        <dbReference type="ChEBI" id="CHEBI:30616"/>
        <dbReference type="ChEBI" id="CHEBI:57692"/>
        <dbReference type="ChEBI" id="CHEBI:58307"/>
        <dbReference type="ChEBI" id="CHEBI:58503"/>
        <dbReference type="ChEBI" id="CHEBI:58537"/>
        <dbReference type="EC" id="2.5.1.17"/>
    </reaction>
</comment>
<dbReference type="Proteomes" id="UP000664218">
    <property type="component" value="Unassembled WGS sequence"/>
</dbReference>
<dbReference type="SUPFAM" id="SSF143744">
    <property type="entry name" value="GlcG-like"/>
    <property type="match status" value="1"/>
</dbReference>
<evidence type="ECO:0000256" key="13">
    <source>
        <dbReference type="ARBA" id="ARBA00048692"/>
    </source>
</evidence>
<dbReference type="EMBL" id="JAFNJU010000002">
    <property type="protein sequence ID" value="MBO1264037.1"/>
    <property type="molecule type" value="Genomic_DNA"/>
</dbReference>
<keyword evidence="7" id="KW-0547">Nucleotide-binding</keyword>
<reference evidence="15" key="1">
    <citation type="submission" date="2021-03" db="EMBL/GenBank/DDBJ databases">
        <title>Proteiniclasticum marinus sp. nov., isolated from tidal flat sediment.</title>
        <authorList>
            <person name="Namirimu T."/>
            <person name="Yang J.-A."/>
            <person name="Yang S.-H."/>
            <person name="Kim Y.-J."/>
            <person name="Kwon K.K."/>
        </authorList>
    </citation>
    <scope>NUCLEOTIDE SEQUENCE</scope>
    <source>
        <strain evidence="15">SCR006</strain>
    </source>
</reference>
<evidence type="ECO:0000313" key="15">
    <source>
        <dbReference type="EMBL" id="MBO1264037.1"/>
    </source>
</evidence>
<evidence type="ECO:0000256" key="7">
    <source>
        <dbReference type="ARBA" id="ARBA00022741"/>
    </source>
</evidence>
<evidence type="ECO:0000313" key="16">
    <source>
        <dbReference type="Proteomes" id="UP000664218"/>
    </source>
</evidence>
<dbReference type="InterPro" id="IPR016030">
    <property type="entry name" value="CblAdoTrfase-like"/>
</dbReference>